<sequence>MVATPSNVGCCSVFVLPMKFPANQYVPYLDCPYTDATTLHGNIGIARRILADSADMTTYCRKSPAAETKAGFVDALVRILMHYEKEILAFRLHVYLVTYPVISPHPSSQCRDHRISLILAEEACTPPAQRANEKLTLPRVYEKGASHYWVQPFLVSPSSTCFKYFRCYTRLVAISQSSFTPDGVPIVCPLDYGLLFLIGCSLIGYTEFER</sequence>
<gene>
    <name evidence="1" type="ORF">T12_14241</name>
</gene>
<protein>
    <submittedName>
        <fullName evidence="1">Uncharacterized protein</fullName>
    </submittedName>
</protein>
<organism evidence="1 2">
    <name type="scientific">Trichinella patagoniensis</name>
    <dbReference type="NCBI Taxonomy" id="990121"/>
    <lineage>
        <taxon>Eukaryota</taxon>
        <taxon>Metazoa</taxon>
        <taxon>Ecdysozoa</taxon>
        <taxon>Nematoda</taxon>
        <taxon>Enoplea</taxon>
        <taxon>Dorylaimia</taxon>
        <taxon>Trichinellida</taxon>
        <taxon>Trichinellidae</taxon>
        <taxon>Trichinella</taxon>
    </lineage>
</organism>
<name>A0A0V0ZKG4_9BILA</name>
<accession>A0A0V0ZKG4</accession>
<comment type="caution">
    <text evidence="1">The sequence shown here is derived from an EMBL/GenBank/DDBJ whole genome shotgun (WGS) entry which is preliminary data.</text>
</comment>
<reference evidence="1 2" key="1">
    <citation type="submission" date="2015-01" db="EMBL/GenBank/DDBJ databases">
        <title>Evolution of Trichinella species and genotypes.</title>
        <authorList>
            <person name="Korhonen P.K."/>
            <person name="Edoardo P."/>
            <person name="Giuseppe L.R."/>
            <person name="Gasser R.B."/>
        </authorList>
    </citation>
    <scope>NUCLEOTIDE SEQUENCE [LARGE SCALE GENOMIC DNA]</scope>
    <source>
        <strain evidence="1">ISS2496</strain>
    </source>
</reference>
<proteinExistence type="predicted"/>
<keyword evidence="2" id="KW-1185">Reference proteome</keyword>
<dbReference type="Proteomes" id="UP000054783">
    <property type="component" value="Unassembled WGS sequence"/>
</dbReference>
<dbReference type="AlphaFoldDB" id="A0A0V0ZKG4"/>
<evidence type="ECO:0000313" key="1">
    <source>
        <dbReference type="EMBL" id="KRY13048.1"/>
    </source>
</evidence>
<evidence type="ECO:0000313" key="2">
    <source>
        <dbReference type="Proteomes" id="UP000054783"/>
    </source>
</evidence>
<dbReference type="EMBL" id="JYDQ01000148">
    <property type="protein sequence ID" value="KRY13048.1"/>
    <property type="molecule type" value="Genomic_DNA"/>
</dbReference>